<gene>
    <name evidence="2" type="ORF">CL55_00008420</name>
</gene>
<evidence type="ECO:0000313" key="3">
    <source>
        <dbReference type="Proteomes" id="UP000061135"/>
    </source>
</evidence>
<dbReference type="AlphaFoldDB" id="A0A0E3ZL49"/>
<evidence type="ECO:0000256" key="1">
    <source>
        <dbReference type="SAM" id="Phobius"/>
    </source>
</evidence>
<dbReference type="RefSeq" id="WP_046330018.1">
    <property type="nucleotide sequence ID" value="NZ_CP007501.1"/>
</dbReference>
<organism evidence="2 3">
    <name type="scientific">Polynucleobacter duraquae</name>
    <dbReference type="NCBI Taxonomy" id="1835254"/>
    <lineage>
        <taxon>Bacteria</taxon>
        <taxon>Pseudomonadati</taxon>
        <taxon>Pseudomonadota</taxon>
        <taxon>Betaproteobacteria</taxon>
        <taxon>Burkholderiales</taxon>
        <taxon>Burkholderiaceae</taxon>
        <taxon>Polynucleobacter</taxon>
    </lineage>
</organism>
<keyword evidence="3" id="KW-1185">Reference proteome</keyword>
<dbReference type="OrthoDB" id="5796467at2"/>
<protein>
    <submittedName>
        <fullName evidence="2">Uncharacterized protein</fullName>
    </submittedName>
</protein>
<dbReference type="PATRIC" id="fig|576611.7.peg.853"/>
<name>A0A0E3ZL49_9BURK</name>
<reference evidence="2 3" key="1">
    <citation type="submission" date="2014-03" db="EMBL/GenBank/DDBJ databases">
        <title>Genome of Polynucleobacter strain MWH-MoK4.</title>
        <authorList>
            <person name="Hahn M.W."/>
        </authorList>
    </citation>
    <scope>NUCLEOTIDE SEQUENCE [LARGE SCALE GENOMIC DNA]</scope>
    <source>
        <strain evidence="2 3">MWH-MoK4</strain>
    </source>
</reference>
<feature type="transmembrane region" description="Helical" evidence="1">
    <location>
        <begin position="35"/>
        <end position="53"/>
    </location>
</feature>
<dbReference type="EMBL" id="CP007501">
    <property type="protein sequence ID" value="AKD25175.1"/>
    <property type="molecule type" value="Genomic_DNA"/>
</dbReference>
<dbReference type="STRING" id="1835254.CL55_00008420"/>
<accession>A0A0E3ZL49</accession>
<feature type="transmembrane region" description="Helical" evidence="1">
    <location>
        <begin position="59"/>
        <end position="80"/>
    </location>
</feature>
<keyword evidence="1" id="KW-1133">Transmembrane helix</keyword>
<dbReference type="Proteomes" id="UP000061135">
    <property type="component" value="Chromosome"/>
</dbReference>
<dbReference type="HOGENOM" id="CLU_1979500_0_0_4"/>
<dbReference type="KEGG" id="pdq:CL55_00008420"/>
<keyword evidence="1" id="KW-0472">Membrane</keyword>
<sequence>MFGLLKMFYYLINSGFKLVNPNTNPLKYAPIQVKLIASILLACFWCLAFGVYFKKFDGIAYNMFGHIAVIGMAFITWGVFKLSKKIYGPRQGTQAYLRTPDFASRCDELTDEERLARVETLNKKDN</sequence>
<proteinExistence type="predicted"/>
<keyword evidence="1" id="KW-0812">Transmembrane</keyword>
<evidence type="ECO:0000313" key="2">
    <source>
        <dbReference type="EMBL" id="AKD25175.1"/>
    </source>
</evidence>